<dbReference type="AlphaFoldDB" id="A0A914W6Q9"/>
<accession>A0A914W6Q9</accession>
<sequence>MAFERGKRKRSGGVVAMSKKKQTQRAPIKIKFPSRKAALSAIPSPPDVLPTKPSVNKRSRRLADQPPTLMAETTTTATTVVDRDDAPSRSPIIDPPKLRAAAATAPPPQSPPEVDDEPSVGMFLLTRSVVMWCVSCSPKGSSATWRRRHNHRVRRTPGTAAPLSCAAAAVVDVDRGLFVSLVCERQFTDLFSSFSLQLPFSGRGNGGDMPFPP</sequence>
<reference evidence="3" key="1">
    <citation type="submission" date="2022-11" db="UniProtKB">
        <authorList>
            <consortium name="WormBaseParasite"/>
        </authorList>
    </citation>
    <scope>IDENTIFICATION</scope>
</reference>
<protein>
    <submittedName>
        <fullName evidence="3">Uncharacterized protein</fullName>
    </submittedName>
</protein>
<evidence type="ECO:0000313" key="3">
    <source>
        <dbReference type="WBParaSite" id="PSAMB.scaffold3188size19317.g20633.t1"/>
    </source>
</evidence>
<proteinExistence type="predicted"/>
<name>A0A914W6Q9_9BILA</name>
<feature type="region of interest" description="Disordered" evidence="1">
    <location>
        <begin position="1"/>
        <end position="117"/>
    </location>
</feature>
<dbReference type="WBParaSite" id="PSAMB.scaffold3188size19317.g20633.t1">
    <property type="protein sequence ID" value="PSAMB.scaffold3188size19317.g20633.t1"/>
    <property type="gene ID" value="PSAMB.scaffold3188size19317.g20633"/>
</dbReference>
<dbReference type="Proteomes" id="UP000887566">
    <property type="component" value="Unplaced"/>
</dbReference>
<evidence type="ECO:0000313" key="2">
    <source>
        <dbReference type="Proteomes" id="UP000887566"/>
    </source>
</evidence>
<evidence type="ECO:0000256" key="1">
    <source>
        <dbReference type="SAM" id="MobiDB-lite"/>
    </source>
</evidence>
<feature type="compositionally biased region" description="Basic residues" evidence="1">
    <location>
        <begin position="1"/>
        <end position="11"/>
    </location>
</feature>
<organism evidence="2 3">
    <name type="scientific">Plectus sambesii</name>
    <dbReference type="NCBI Taxonomy" id="2011161"/>
    <lineage>
        <taxon>Eukaryota</taxon>
        <taxon>Metazoa</taxon>
        <taxon>Ecdysozoa</taxon>
        <taxon>Nematoda</taxon>
        <taxon>Chromadorea</taxon>
        <taxon>Plectida</taxon>
        <taxon>Plectina</taxon>
        <taxon>Plectoidea</taxon>
        <taxon>Plectidae</taxon>
        <taxon>Plectus</taxon>
    </lineage>
</organism>
<keyword evidence="2" id="KW-1185">Reference proteome</keyword>